<dbReference type="EMBL" id="QOVK01000001">
    <property type="protein sequence ID" value="RXG26400.1"/>
    <property type="molecule type" value="Genomic_DNA"/>
</dbReference>
<reference evidence="1 2" key="1">
    <citation type="submission" date="2018-07" db="EMBL/GenBank/DDBJ databases">
        <title>Leeuwenhoekiella genomics.</title>
        <authorList>
            <person name="Tahon G."/>
            <person name="Willems A."/>
        </authorList>
    </citation>
    <scope>NUCLEOTIDE SEQUENCE [LARGE SCALE GENOMIC DNA]</scope>
    <source>
        <strain evidence="1 2">LMG 29608</strain>
    </source>
</reference>
<accession>A0A4Q0PI67</accession>
<keyword evidence="2" id="KW-1185">Reference proteome</keyword>
<evidence type="ECO:0000313" key="2">
    <source>
        <dbReference type="Proteomes" id="UP000289859"/>
    </source>
</evidence>
<evidence type="ECO:0000313" key="1">
    <source>
        <dbReference type="EMBL" id="RXG26400.1"/>
    </source>
</evidence>
<protein>
    <submittedName>
        <fullName evidence="1">Uncharacterized protein</fullName>
    </submittedName>
</protein>
<proteinExistence type="predicted"/>
<dbReference type="AlphaFoldDB" id="A0A4Q0PI67"/>
<gene>
    <name evidence="1" type="ORF">DSM02_395</name>
</gene>
<dbReference type="Proteomes" id="UP000289859">
    <property type="component" value="Unassembled WGS sequence"/>
</dbReference>
<sequence>MSDKNSKNRFEFSENYKSMMNDMLLKLEGGELEFTPISKVMVKYSG</sequence>
<name>A0A4Q0PI67_9FLAO</name>
<organism evidence="1 2">
    <name type="scientific">Leeuwenhoekiella polynyae</name>
    <dbReference type="NCBI Taxonomy" id="1550906"/>
    <lineage>
        <taxon>Bacteria</taxon>
        <taxon>Pseudomonadati</taxon>
        <taxon>Bacteroidota</taxon>
        <taxon>Flavobacteriia</taxon>
        <taxon>Flavobacteriales</taxon>
        <taxon>Flavobacteriaceae</taxon>
        <taxon>Leeuwenhoekiella</taxon>
    </lineage>
</organism>
<comment type="caution">
    <text evidence="1">The sequence shown here is derived from an EMBL/GenBank/DDBJ whole genome shotgun (WGS) entry which is preliminary data.</text>
</comment>